<evidence type="ECO:0000256" key="11">
    <source>
        <dbReference type="SAM" id="SignalP"/>
    </source>
</evidence>
<comment type="cofactor">
    <cofactor evidence="10">
        <name>Mg(2+)</name>
        <dbReference type="ChEBI" id="CHEBI:18420"/>
    </cofactor>
    <text evidence="10">Binds 1 Mg(2+) ion per subunit.</text>
</comment>
<organism evidence="13 16">
    <name type="scientific">Synchytrium endobioticum</name>
    <dbReference type="NCBI Taxonomy" id="286115"/>
    <lineage>
        <taxon>Eukaryota</taxon>
        <taxon>Fungi</taxon>
        <taxon>Fungi incertae sedis</taxon>
        <taxon>Chytridiomycota</taxon>
        <taxon>Chytridiomycota incertae sedis</taxon>
        <taxon>Chytridiomycetes</taxon>
        <taxon>Synchytriales</taxon>
        <taxon>Synchytriaceae</taxon>
        <taxon>Synchytrium</taxon>
    </lineage>
</organism>
<feature type="binding site" evidence="10">
    <location>
        <position position="372"/>
    </location>
    <ligand>
        <name>Mg(2+)</name>
        <dbReference type="ChEBI" id="CHEBI:18420"/>
    </ligand>
</feature>
<evidence type="ECO:0000313" key="16">
    <source>
        <dbReference type="Proteomes" id="UP000320475"/>
    </source>
</evidence>
<dbReference type="PROSITE" id="PS51278">
    <property type="entry name" value="GATASE_TYPE_2"/>
    <property type="match status" value="1"/>
</dbReference>
<evidence type="ECO:0000256" key="9">
    <source>
        <dbReference type="PIRSR" id="PIRSR000485-1"/>
    </source>
</evidence>
<dbReference type="InterPro" id="IPR017932">
    <property type="entry name" value="GATase_2_dom"/>
</dbReference>
<keyword evidence="10" id="KW-0460">Magnesium</keyword>
<evidence type="ECO:0000256" key="5">
    <source>
        <dbReference type="ARBA" id="ARBA00022679"/>
    </source>
</evidence>
<dbReference type="InterPro" id="IPR005854">
    <property type="entry name" value="PurF"/>
</dbReference>
<feature type="binding site" evidence="10">
    <location>
        <position position="310"/>
    </location>
    <ligand>
        <name>Mg(2+)</name>
        <dbReference type="ChEBI" id="CHEBI:18420"/>
    </ligand>
</feature>
<reference evidence="15 16" key="1">
    <citation type="journal article" date="2019" name="Sci. Rep.">
        <title>Comparative genomics of chytrid fungi reveal insights into the obligate biotrophic and pathogenic lifestyle of Synchytrium endobioticum.</title>
        <authorList>
            <person name="van de Vossenberg B.T.L.H."/>
            <person name="Warris S."/>
            <person name="Nguyen H.D.T."/>
            <person name="van Gent-Pelzer M.P.E."/>
            <person name="Joly D.L."/>
            <person name="van de Geest H.C."/>
            <person name="Bonants P.J.M."/>
            <person name="Smith D.S."/>
            <person name="Levesque C.A."/>
            <person name="van der Lee T.A.J."/>
        </authorList>
    </citation>
    <scope>NUCLEOTIDE SEQUENCE [LARGE SCALE GENOMIC DNA]</scope>
    <source>
        <strain evidence="13 16">LEV6574</strain>
        <strain evidence="14 15">MB42</strain>
    </source>
</reference>
<feature type="domain" description="Glutamine amidotransferase type-2" evidence="12">
    <location>
        <begin position="2"/>
        <end position="241"/>
    </location>
</feature>
<dbReference type="SUPFAM" id="SSF56235">
    <property type="entry name" value="N-terminal nucleophile aminohydrolases (Ntn hydrolases)"/>
    <property type="match status" value="1"/>
</dbReference>
<evidence type="ECO:0000256" key="10">
    <source>
        <dbReference type="PIRSR" id="PIRSR000485-2"/>
    </source>
</evidence>
<dbReference type="Proteomes" id="UP000320475">
    <property type="component" value="Unassembled WGS sequence"/>
</dbReference>
<dbReference type="VEuPathDB" id="FungiDB:SeMB42_g00086"/>
<evidence type="ECO:0000256" key="4">
    <source>
        <dbReference type="ARBA" id="ARBA00022676"/>
    </source>
</evidence>
<feature type="active site" description="Nucleophile" evidence="9">
    <location>
        <position position="2"/>
    </location>
</feature>
<feature type="chain" id="PRO_5033842068" description="Amidophosphoribosyltransferase" evidence="11">
    <location>
        <begin position="17"/>
        <end position="539"/>
    </location>
</feature>
<evidence type="ECO:0000256" key="7">
    <source>
        <dbReference type="ARBA" id="ARBA00022962"/>
    </source>
</evidence>
<dbReference type="EMBL" id="QEAM01000003">
    <property type="protein sequence ID" value="TPX51642.1"/>
    <property type="molecule type" value="Genomic_DNA"/>
</dbReference>
<dbReference type="Gene3D" id="3.60.20.10">
    <property type="entry name" value="Glutamine Phosphoribosylpyrophosphate, subunit 1, domain 1"/>
    <property type="match status" value="1"/>
</dbReference>
<dbReference type="AlphaFoldDB" id="A0A507DJ16"/>
<keyword evidence="6 8" id="KW-0658">Purine biosynthesis</keyword>
<dbReference type="GO" id="GO:0009113">
    <property type="term" value="P:purine nucleobase biosynthetic process"/>
    <property type="evidence" value="ECO:0007669"/>
    <property type="project" value="InterPro"/>
</dbReference>
<comment type="similarity">
    <text evidence="2 8">In the C-terminal section; belongs to the purine/pyrimidine phosphoribosyltransferase family.</text>
</comment>
<dbReference type="STRING" id="286115.A0A507DJ16"/>
<evidence type="ECO:0000256" key="1">
    <source>
        <dbReference type="ARBA" id="ARBA00005209"/>
    </source>
</evidence>
<dbReference type="Pfam" id="PF00156">
    <property type="entry name" value="Pribosyltran"/>
    <property type="match status" value="1"/>
</dbReference>
<dbReference type="PANTHER" id="PTHR11907">
    <property type="entry name" value="AMIDOPHOSPHORIBOSYLTRANSFERASE"/>
    <property type="match status" value="1"/>
</dbReference>
<dbReference type="NCBIfam" id="TIGR01134">
    <property type="entry name" value="purF"/>
    <property type="match status" value="1"/>
</dbReference>
<dbReference type="UniPathway" id="UPA00074">
    <property type="reaction ID" value="UER00124"/>
</dbReference>
<keyword evidence="7" id="KW-0315">Glutamine amidotransferase</keyword>
<comment type="catalytic activity">
    <reaction evidence="8">
        <text>5-phospho-beta-D-ribosylamine + L-glutamate + diphosphate = 5-phospho-alpha-D-ribose 1-diphosphate + L-glutamine + H2O</text>
        <dbReference type="Rhea" id="RHEA:14905"/>
        <dbReference type="ChEBI" id="CHEBI:15377"/>
        <dbReference type="ChEBI" id="CHEBI:29985"/>
        <dbReference type="ChEBI" id="CHEBI:33019"/>
        <dbReference type="ChEBI" id="CHEBI:58017"/>
        <dbReference type="ChEBI" id="CHEBI:58359"/>
        <dbReference type="ChEBI" id="CHEBI:58681"/>
        <dbReference type="EC" id="2.4.2.14"/>
    </reaction>
</comment>
<dbReference type="GO" id="GO:0006189">
    <property type="term" value="P:'de novo' IMP biosynthetic process"/>
    <property type="evidence" value="ECO:0007669"/>
    <property type="project" value="UniProtKB-UniPathway"/>
</dbReference>
<dbReference type="Gene3D" id="3.40.50.2020">
    <property type="match status" value="1"/>
</dbReference>
<dbReference type="PIRSF" id="PIRSF000485">
    <property type="entry name" value="Amd_phspho_trans"/>
    <property type="match status" value="1"/>
</dbReference>
<dbReference type="CDD" id="cd06223">
    <property type="entry name" value="PRTases_typeI"/>
    <property type="match status" value="1"/>
</dbReference>
<feature type="binding site" evidence="10">
    <location>
        <position position="373"/>
    </location>
    <ligand>
        <name>Mg(2+)</name>
        <dbReference type="ChEBI" id="CHEBI:18420"/>
    </ligand>
</feature>
<comment type="caution">
    <text evidence="13">The sequence shown here is derived from an EMBL/GenBank/DDBJ whole genome shotgun (WGS) entry which is preliminary data.</text>
</comment>
<protein>
    <recommendedName>
        <fullName evidence="3 8">Amidophosphoribosyltransferase</fullName>
        <shortName evidence="8">ATase</shortName>
        <ecNumber evidence="3 8">2.4.2.14</ecNumber>
    </recommendedName>
    <alternativeName>
        <fullName evidence="8">Glutamine phosphoribosylpyrophosphate amidotransferase</fullName>
    </alternativeName>
</protein>
<dbReference type="EC" id="2.4.2.14" evidence="3 8"/>
<dbReference type="SUPFAM" id="SSF53271">
    <property type="entry name" value="PRTase-like"/>
    <property type="match status" value="1"/>
</dbReference>
<evidence type="ECO:0000313" key="15">
    <source>
        <dbReference type="Proteomes" id="UP000317494"/>
    </source>
</evidence>
<feature type="signal peptide" evidence="11">
    <location>
        <begin position="1"/>
        <end position="16"/>
    </location>
</feature>
<dbReference type="GO" id="GO:0004044">
    <property type="term" value="F:amidophosphoribosyltransferase activity"/>
    <property type="evidence" value="ECO:0007669"/>
    <property type="project" value="UniProtKB-EC"/>
</dbReference>
<keyword evidence="15" id="KW-1185">Reference proteome</keyword>
<proteinExistence type="inferred from homology"/>
<gene>
    <name evidence="13" type="primary">ADE4</name>
    <name evidence="13" type="ORF">SeLEV6574_g00184</name>
    <name evidence="14" type="ORF">SeMB42_g00086</name>
</gene>
<evidence type="ECO:0000256" key="2">
    <source>
        <dbReference type="ARBA" id="ARBA00010138"/>
    </source>
</evidence>
<dbReference type="OrthoDB" id="191723at2759"/>
<dbReference type="Pfam" id="PF13522">
    <property type="entry name" value="GATase_6"/>
    <property type="match status" value="1"/>
</dbReference>
<evidence type="ECO:0000259" key="12">
    <source>
        <dbReference type="PROSITE" id="PS51278"/>
    </source>
</evidence>
<dbReference type="GO" id="GO:0046872">
    <property type="term" value="F:metal ion binding"/>
    <property type="evidence" value="ECO:0007669"/>
    <property type="project" value="UniProtKB-KW"/>
</dbReference>
<sequence length="539" mass="59349">MCGILALLLADTEVNAGASAELYEALGILQHRGQDAAGIVTCGARGRLYQCKGNGLVRDVFDEKQLVNLMGYMGVAHVRYPTAGSNSNSEAQPFYVNSPYGIVVAHNGNLTNAKELAHFLDVEAHRHVNTDSDSELLLNIFANELQKTGKFRLNEDDTFNALKSVYEQCRGGYACTMMIAGFGIIGFRDPNGIRPLVYGTRIVPGQGHDFMFASESVALEALGFSNVQDVGPGEAIIVTKGQRVTKRQVVTSPCFTPCIFEYVYFARPDSIMDGVSVYKCRLAMGEALAKQIGKCLSKLDIDVVIPVPDTSRVAALQAATCLGIPYREGFIKNRYIGRTFIMPGQQLRKKNVRRKLNPMVMEFQDKNVLIVDDSIVRGTTSKEIIQMARECGARKVYFASCAPPIRYPNVYGIDMPTRKELVAYSRTTEQVASEIGADFVIYQDLSDLIYSVSQFNPLIESFDVSVFSGCYVTEGITDDYLADLERSRSDSSKVAKVDKAMTNGTSALLLQANSLQDIGLHNLHNLVRFQKYSNKGSCH</sequence>
<keyword evidence="11" id="KW-0732">Signal</keyword>
<comment type="pathway">
    <text evidence="1 8">Purine metabolism; IMP biosynthesis via de novo pathway; N(1)-(5-phospho-D-ribosyl)glycinamide from 5-phospho-alpha-D-ribose 1-diphosphate: step 1/2.</text>
</comment>
<dbReference type="InterPro" id="IPR035584">
    <property type="entry name" value="PurF_N"/>
</dbReference>
<evidence type="ECO:0000256" key="6">
    <source>
        <dbReference type="ARBA" id="ARBA00022755"/>
    </source>
</evidence>
<evidence type="ECO:0000256" key="3">
    <source>
        <dbReference type="ARBA" id="ARBA00011941"/>
    </source>
</evidence>
<evidence type="ECO:0000256" key="8">
    <source>
        <dbReference type="PIRNR" id="PIRNR000485"/>
    </source>
</evidence>
<keyword evidence="4 8" id="KW-0328">Glycosyltransferase</keyword>
<dbReference type="InterPro" id="IPR000836">
    <property type="entry name" value="PRTase_dom"/>
</dbReference>
<dbReference type="Proteomes" id="UP000317494">
    <property type="component" value="Unassembled WGS sequence"/>
</dbReference>
<evidence type="ECO:0000313" key="14">
    <source>
        <dbReference type="EMBL" id="TPX54881.1"/>
    </source>
</evidence>
<dbReference type="CDD" id="cd00715">
    <property type="entry name" value="GPATase_N"/>
    <property type="match status" value="1"/>
</dbReference>
<accession>A0A507DJ16</accession>
<keyword evidence="10" id="KW-0479">Metal-binding</keyword>
<dbReference type="HAMAP" id="MF_01931">
    <property type="entry name" value="PurF"/>
    <property type="match status" value="1"/>
</dbReference>
<dbReference type="EMBL" id="QEAN01000002">
    <property type="protein sequence ID" value="TPX54881.1"/>
    <property type="molecule type" value="Genomic_DNA"/>
</dbReference>
<keyword evidence="5 8" id="KW-0808">Transferase</keyword>
<name>A0A507DJ16_9FUNG</name>
<dbReference type="InterPro" id="IPR029055">
    <property type="entry name" value="Ntn_hydrolases_N"/>
</dbReference>
<dbReference type="InterPro" id="IPR029057">
    <property type="entry name" value="PRTase-like"/>
</dbReference>
<evidence type="ECO:0000313" key="13">
    <source>
        <dbReference type="EMBL" id="TPX51642.1"/>
    </source>
</evidence>